<keyword evidence="1" id="KW-0812">Transmembrane</keyword>
<evidence type="ECO:0000313" key="3">
    <source>
        <dbReference type="Proteomes" id="UP000791080"/>
    </source>
</evidence>
<organism evidence="2 3">
    <name type="scientific">Actinoalloteichus caeruleus DSM 43889</name>
    <dbReference type="NCBI Taxonomy" id="1120930"/>
    <lineage>
        <taxon>Bacteria</taxon>
        <taxon>Bacillati</taxon>
        <taxon>Actinomycetota</taxon>
        <taxon>Actinomycetes</taxon>
        <taxon>Pseudonocardiales</taxon>
        <taxon>Pseudonocardiaceae</taxon>
        <taxon>Actinoalloteichus</taxon>
        <taxon>Actinoalloteichus cyanogriseus</taxon>
    </lineage>
</organism>
<feature type="transmembrane region" description="Helical" evidence="1">
    <location>
        <begin position="12"/>
        <end position="35"/>
    </location>
</feature>
<name>A0ABT1JG27_ACTCY</name>
<gene>
    <name evidence="2" type="ORF">G443_001718</name>
</gene>
<protein>
    <submittedName>
        <fullName evidence="2">Uncharacterized protein</fullName>
    </submittedName>
</protein>
<dbReference type="EMBL" id="AUBJ02000001">
    <property type="protein sequence ID" value="MCP2331448.1"/>
    <property type="molecule type" value="Genomic_DNA"/>
</dbReference>
<sequence>METNWGARRRVLGALGAVLGTGAVGVLFWWAGVFWPHLSVEVVGVSGTDAPALELEVANGGPLETVVRRVTWAGAEPRAEEPPSEVGVIAAGGAARVALPLTGCPPSEGGGVEVLASAPALGMNVLEFPLVVPEAVLAEVDPAGPCAE</sequence>
<accession>A0ABT1JG27</accession>
<dbReference type="RefSeq" id="WP_026418879.1">
    <property type="nucleotide sequence ID" value="NZ_AUBJ02000001.1"/>
</dbReference>
<keyword evidence="1" id="KW-1133">Transmembrane helix</keyword>
<keyword evidence="3" id="KW-1185">Reference proteome</keyword>
<keyword evidence="1" id="KW-0472">Membrane</keyword>
<evidence type="ECO:0000313" key="2">
    <source>
        <dbReference type="EMBL" id="MCP2331448.1"/>
    </source>
</evidence>
<evidence type="ECO:0000256" key="1">
    <source>
        <dbReference type="SAM" id="Phobius"/>
    </source>
</evidence>
<comment type="caution">
    <text evidence="2">The sequence shown here is derived from an EMBL/GenBank/DDBJ whole genome shotgun (WGS) entry which is preliminary data.</text>
</comment>
<proteinExistence type="predicted"/>
<dbReference type="Proteomes" id="UP000791080">
    <property type="component" value="Unassembled WGS sequence"/>
</dbReference>
<reference evidence="2 3" key="1">
    <citation type="submission" date="2022-06" db="EMBL/GenBank/DDBJ databases">
        <title>Genomic Encyclopedia of Type Strains, Phase I: the one thousand microbial genomes (KMG-I) project.</title>
        <authorList>
            <person name="Kyrpides N."/>
        </authorList>
    </citation>
    <scope>NUCLEOTIDE SEQUENCE [LARGE SCALE GENOMIC DNA]</scope>
    <source>
        <strain evidence="2 3">DSM 43889</strain>
    </source>
</reference>